<dbReference type="InterPro" id="IPR011330">
    <property type="entry name" value="Glyco_hydro/deAcase_b/a-brl"/>
</dbReference>
<dbReference type="SUPFAM" id="SSF88713">
    <property type="entry name" value="Glycoside hydrolase/deacetylase"/>
    <property type="match status" value="1"/>
</dbReference>
<proteinExistence type="predicted"/>
<dbReference type="PANTHER" id="PTHR43123">
    <property type="entry name" value="POLYSACCHARIDE DEACETYLASE-RELATED"/>
    <property type="match status" value="1"/>
</dbReference>
<dbReference type="EMBL" id="FZOT01000013">
    <property type="protein sequence ID" value="SNT09318.1"/>
    <property type="molecule type" value="Genomic_DNA"/>
</dbReference>
<dbReference type="Proteomes" id="UP000198284">
    <property type="component" value="Unassembled WGS sequence"/>
</dbReference>
<name>A0A239JV48_9BURK</name>
<evidence type="ECO:0000313" key="2">
    <source>
        <dbReference type="Proteomes" id="UP000198284"/>
    </source>
</evidence>
<gene>
    <name evidence="1" type="ORF">SAMN06265795_113110</name>
</gene>
<reference evidence="1 2" key="1">
    <citation type="submission" date="2017-06" db="EMBL/GenBank/DDBJ databases">
        <authorList>
            <person name="Kim H.J."/>
            <person name="Triplett B.A."/>
        </authorList>
    </citation>
    <scope>NUCLEOTIDE SEQUENCE [LARGE SCALE GENOMIC DNA]</scope>
    <source>
        <strain evidence="1 2">U15</strain>
    </source>
</reference>
<evidence type="ECO:0008006" key="3">
    <source>
        <dbReference type="Google" id="ProtNLM"/>
    </source>
</evidence>
<dbReference type="GO" id="GO:0005975">
    <property type="term" value="P:carbohydrate metabolic process"/>
    <property type="evidence" value="ECO:0007669"/>
    <property type="project" value="InterPro"/>
</dbReference>
<accession>A0A239JV48</accession>
<dbReference type="PANTHER" id="PTHR43123:SF4">
    <property type="entry name" value="POLYSACCHARIDE DEACETYLASE"/>
    <property type="match status" value="1"/>
</dbReference>
<organism evidence="1 2">
    <name type="scientific">Noviherbaspirillum humi</name>
    <dbReference type="NCBI Taxonomy" id="1688639"/>
    <lineage>
        <taxon>Bacteria</taxon>
        <taxon>Pseudomonadati</taxon>
        <taxon>Pseudomonadota</taxon>
        <taxon>Betaproteobacteria</taxon>
        <taxon>Burkholderiales</taxon>
        <taxon>Oxalobacteraceae</taxon>
        <taxon>Noviherbaspirillum</taxon>
    </lineage>
</organism>
<dbReference type="AlphaFoldDB" id="A0A239JV48"/>
<sequence length="120" mass="13003">MLKDQFDALYQEGAQRPTVMAIPLHPFIMGHPFRARYLAEALATMAAKPGIWFAKGSEIGATLPSIRSFATLPAGCLVLRSNLHFAKSERGRLPWTGVVRADRAAAHLTAFLQSALIAAS</sequence>
<dbReference type="Gene3D" id="3.20.20.370">
    <property type="entry name" value="Glycoside hydrolase/deacetylase"/>
    <property type="match status" value="1"/>
</dbReference>
<dbReference type="RefSeq" id="WP_089400608.1">
    <property type="nucleotide sequence ID" value="NZ_FZOT01000013.1"/>
</dbReference>
<dbReference type="OrthoDB" id="9787041at2"/>
<evidence type="ECO:0000313" key="1">
    <source>
        <dbReference type="EMBL" id="SNT09318.1"/>
    </source>
</evidence>
<protein>
    <recommendedName>
        <fullName evidence="3">Polysaccharide deacetylase</fullName>
    </recommendedName>
</protein>
<keyword evidence="2" id="KW-1185">Reference proteome</keyword>